<dbReference type="GO" id="GO:0004843">
    <property type="term" value="F:cysteine-type deubiquitinase activity"/>
    <property type="evidence" value="ECO:0007669"/>
    <property type="project" value="UniProtKB-EC"/>
</dbReference>
<dbReference type="Gene3D" id="3.90.70.10">
    <property type="entry name" value="Cysteine proteinases"/>
    <property type="match status" value="1"/>
</dbReference>
<keyword evidence="7" id="KW-0378">Hydrolase</keyword>
<dbReference type="GO" id="GO:0006508">
    <property type="term" value="P:proteolysis"/>
    <property type="evidence" value="ECO:0007669"/>
    <property type="project" value="UniProtKB-KW"/>
</dbReference>
<dbReference type="InterPro" id="IPR050164">
    <property type="entry name" value="Peptidase_C19"/>
</dbReference>
<organism evidence="12">
    <name type="scientific">Rhizopus microsporus var. microsporus</name>
    <dbReference type="NCBI Taxonomy" id="86635"/>
    <lineage>
        <taxon>Eukaryota</taxon>
        <taxon>Fungi</taxon>
        <taxon>Fungi incertae sedis</taxon>
        <taxon>Mucoromycota</taxon>
        <taxon>Mucoromycotina</taxon>
        <taxon>Mucoromycetes</taxon>
        <taxon>Mucorales</taxon>
        <taxon>Mucorineae</taxon>
        <taxon>Rhizopodaceae</taxon>
        <taxon>Rhizopus</taxon>
    </lineage>
</organism>
<evidence type="ECO:0000256" key="7">
    <source>
        <dbReference type="ARBA" id="ARBA00022801"/>
    </source>
</evidence>
<dbReference type="PROSITE" id="PS50144">
    <property type="entry name" value="MATH"/>
    <property type="match status" value="1"/>
</dbReference>
<dbReference type="SUPFAM" id="SSF49599">
    <property type="entry name" value="TRAF domain-like"/>
    <property type="match status" value="1"/>
</dbReference>
<dbReference type="SUPFAM" id="SSF54001">
    <property type="entry name" value="Cysteine proteinases"/>
    <property type="match status" value="1"/>
</dbReference>
<dbReference type="InterPro" id="IPR028889">
    <property type="entry name" value="USP"/>
</dbReference>
<dbReference type="GO" id="GO:0005829">
    <property type="term" value="C:cytosol"/>
    <property type="evidence" value="ECO:0007669"/>
    <property type="project" value="TreeGrafter"/>
</dbReference>
<dbReference type="PANTHER" id="PTHR24006:SF644">
    <property type="entry name" value="UBIQUITIN CARBOXYL-TERMINAL HYDROLASE 7"/>
    <property type="match status" value="1"/>
</dbReference>
<proteinExistence type="inferred from homology"/>
<feature type="domain" description="USP" evidence="11">
    <location>
        <begin position="196"/>
        <end position="509"/>
    </location>
</feature>
<dbReference type="InterPro" id="IPR008974">
    <property type="entry name" value="TRAF-like"/>
</dbReference>
<keyword evidence="9" id="KW-0539">Nucleus</keyword>
<dbReference type="Proteomes" id="UP000242414">
    <property type="component" value="Unassembled WGS sequence"/>
</dbReference>
<evidence type="ECO:0000259" key="11">
    <source>
        <dbReference type="PROSITE" id="PS50235"/>
    </source>
</evidence>
<comment type="similarity">
    <text evidence="3">Belongs to the peptidase C19 family.</text>
</comment>
<protein>
    <recommendedName>
        <fullName evidence="4">ubiquitinyl hydrolase 1</fullName>
        <ecNumber evidence="4">3.4.19.12</ecNumber>
    </recommendedName>
</protein>
<evidence type="ECO:0000256" key="6">
    <source>
        <dbReference type="ARBA" id="ARBA00022786"/>
    </source>
</evidence>
<accession>A0A1X0RD67</accession>
<evidence type="ECO:0000259" key="10">
    <source>
        <dbReference type="PROSITE" id="PS50144"/>
    </source>
</evidence>
<evidence type="ECO:0000256" key="9">
    <source>
        <dbReference type="ARBA" id="ARBA00023242"/>
    </source>
</evidence>
<keyword evidence="5" id="KW-0645">Protease</keyword>
<dbReference type="PROSITE" id="PS50235">
    <property type="entry name" value="USP_3"/>
    <property type="match status" value="1"/>
</dbReference>
<evidence type="ECO:0000256" key="4">
    <source>
        <dbReference type="ARBA" id="ARBA00012759"/>
    </source>
</evidence>
<dbReference type="Pfam" id="PF14533">
    <property type="entry name" value="USP7_C2"/>
    <property type="match status" value="1"/>
</dbReference>
<dbReference type="AlphaFoldDB" id="A0A1X0RD67"/>
<dbReference type="FunFam" id="3.90.70.10:FF:000005">
    <property type="entry name" value="Ubiquitin carboxyl-terminal hydrolase 7"/>
    <property type="match status" value="1"/>
</dbReference>
<keyword evidence="8" id="KW-0788">Thiol protease</keyword>
<reference evidence="12" key="1">
    <citation type="journal article" date="2016" name="Proc. Natl. Acad. Sci. U.S.A.">
        <title>Lipid metabolic changes in an early divergent fungus govern the establishment of a mutualistic symbiosis with endobacteria.</title>
        <authorList>
            <person name="Lastovetsky O.A."/>
            <person name="Gaspar M.L."/>
            <person name="Mondo S.J."/>
            <person name="LaButti K.M."/>
            <person name="Sandor L."/>
            <person name="Grigoriev I.V."/>
            <person name="Henry S.A."/>
            <person name="Pawlowska T.E."/>
        </authorList>
    </citation>
    <scope>NUCLEOTIDE SEQUENCE [LARGE SCALE GENOMIC DNA]</scope>
    <source>
        <strain evidence="12">ATCC 52814</strain>
    </source>
</reference>
<dbReference type="PROSITE" id="PS00972">
    <property type="entry name" value="USP_1"/>
    <property type="match status" value="1"/>
</dbReference>
<evidence type="ECO:0000313" key="12">
    <source>
        <dbReference type="EMBL" id="ORE09946.1"/>
    </source>
</evidence>
<name>A0A1X0RD67_RHIZD</name>
<gene>
    <name evidence="12" type="ORF">BCV72DRAFT_333270</name>
</gene>
<dbReference type="InterPro" id="IPR001394">
    <property type="entry name" value="Peptidase_C19_UCH"/>
</dbReference>
<dbReference type="Pfam" id="PF00443">
    <property type="entry name" value="UCH"/>
    <property type="match status" value="1"/>
</dbReference>
<dbReference type="InterPro" id="IPR038765">
    <property type="entry name" value="Papain-like_cys_pep_sf"/>
</dbReference>
<sequence>MNSKLKTEISPPKYALPEDFQAIADQCMPFTQEEVLGTYCSTWKITNFSTLEGRVRGPTFETEDLKWDLLLFPKGNNQNDVVSIYLELASLHEEQHKQDEDFHACAQFLICISDPNDPTHYATHAAQHRFNKYEADWGFTQYINHKELIEGSNDKPPFLVDDTVVLTAIVRLIKDPTGVLWHNFINYDSKKMTGYVGLYNQGATCYMNSLFQSLYFTNYFRLAVYQIPTVNDEPSDSIALALQRLFFNLQFCNYAVSTTELTRSFGWNTVDAFMQRDVQEFNRLLQENLERKMKGTPADGSIKKLFVGKMKSYVKCINVEYESSRTEDYYDIQLNVKGCKDLKESFNNYIEVETLEGDNKYMAEGHGLQDAKKGVIFESFPPVLHLQLKRFEYDMLRDTMIKINDRHEFPPTIDLEPYLSENADKSTSHQYVLHGVLVHTGDTGGGHYFAFVRPTKEEKWFKFDDDRVTPATLKEVLEDNYGGEALNTHPKLRNMKRSTNAYMLVYIRESMQDEILREVTINDIPEHLVERFKREQAEIERINKQRAEQHLYTKVYLVSDKSFQMNMGQDFVQGDQEDKENQPPIVIRTVRKDITLKMFLEETVKEYNTSSDFFRFWILLNRDGQTVRLGILPTEEEQNMTLEEIRQAHHPDYPYVRLYIEGALSDPVTGFPSFPDVRTEYNLIFIKLFDHNSQRIRGIGKLYVHVDDPISSIEDEVNRMCGFSEGTPLNIYEEIDNETIEYVEKSETFSERRIENGDIFCVERELTPEQNQVLKDRYACTNAADYLISLQHRIMVTFVPRHNHADDFDLVLRTDMGYEELVFRLAEAIDCDPSHIRLMTPDFYGNPKSTVKPMENLTLWDIIQTMPPCAGDPPRLFFEVLSMSLSEFAKNKIVKLNVCYPTLSQVTSYEVIVKKNAQLIDLVNDIRDKFNIADEEEIRFFQVENHKFKGELDYNKIATDEIPIYVEAIPKEELEKAEEDFYIDVYHYQRDLARTHSIPFKFLIIKDELFKDTKRRLQRRTGLGDKDWSKVKVNIVSKFISCITDDDYKLSEHHFTKDEALGLDHYDATHQPISEKSLFIKE</sequence>
<dbReference type="InterPro" id="IPR024729">
    <property type="entry name" value="USP7_ICP0-binding_dom"/>
</dbReference>
<evidence type="ECO:0000256" key="8">
    <source>
        <dbReference type="ARBA" id="ARBA00022807"/>
    </source>
</evidence>
<dbReference type="SMART" id="SM00061">
    <property type="entry name" value="MATH"/>
    <property type="match status" value="1"/>
</dbReference>
<evidence type="ECO:0000256" key="1">
    <source>
        <dbReference type="ARBA" id="ARBA00000707"/>
    </source>
</evidence>
<feature type="domain" description="MATH" evidence="10">
    <location>
        <begin position="38"/>
        <end position="170"/>
    </location>
</feature>
<dbReference type="PANTHER" id="PTHR24006">
    <property type="entry name" value="UBIQUITIN CARBOXYL-TERMINAL HYDROLASE"/>
    <property type="match status" value="1"/>
</dbReference>
<evidence type="ECO:0000256" key="5">
    <source>
        <dbReference type="ARBA" id="ARBA00022670"/>
    </source>
</evidence>
<dbReference type="VEuPathDB" id="FungiDB:BCV72DRAFT_333270"/>
<dbReference type="GO" id="GO:0016579">
    <property type="term" value="P:protein deubiquitination"/>
    <property type="evidence" value="ECO:0007669"/>
    <property type="project" value="InterPro"/>
</dbReference>
<keyword evidence="6" id="KW-0833">Ubl conjugation pathway</keyword>
<dbReference type="OrthoDB" id="289038at2759"/>
<dbReference type="EMBL" id="KV921870">
    <property type="protein sequence ID" value="ORE09946.1"/>
    <property type="molecule type" value="Genomic_DNA"/>
</dbReference>
<dbReference type="Gene3D" id="3.10.20.90">
    <property type="entry name" value="Phosphatidylinositol 3-kinase Catalytic Subunit, Chain A, domain 1"/>
    <property type="match status" value="2"/>
</dbReference>
<dbReference type="InterPro" id="IPR002083">
    <property type="entry name" value="MATH/TRAF_dom"/>
</dbReference>
<evidence type="ECO:0000256" key="2">
    <source>
        <dbReference type="ARBA" id="ARBA00004123"/>
    </source>
</evidence>
<dbReference type="GO" id="GO:0031647">
    <property type="term" value="P:regulation of protein stability"/>
    <property type="evidence" value="ECO:0007669"/>
    <property type="project" value="TreeGrafter"/>
</dbReference>
<dbReference type="Gene3D" id="2.60.210.10">
    <property type="entry name" value="Apoptosis, Tumor Necrosis Factor Receptor Associated Protein 2, Chain A"/>
    <property type="match status" value="1"/>
</dbReference>
<dbReference type="PROSITE" id="PS00973">
    <property type="entry name" value="USP_2"/>
    <property type="match status" value="1"/>
</dbReference>
<comment type="catalytic activity">
    <reaction evidence="1">
        <text>Thiol-dependent hydrolysis of ester, thioester, amide, peptide and isopeptide bonds formed by the C-terminal Gly of ubiquitin (a 76-residue protein attached to proteins as an intracellular targeting signal).</text>
        <dbReference type="EC" id="3.4.19.12"/>
    </reaction>
</comment>
<dbReference type="EC" id="3.4.19.12" evidence="4"/>
<comment type="subcellular location">
    <subcellularLocation>
        <location evidence="2">Nucleus</location>
    </subcellularLocation>
</comment>
<dbReference type="CDD" id="cd02659">
    <property type="entry name" value="peptidase_C19C"/>
    <property type="match status" value="1"/>
</dbReference>
<dbReference type="Pfam" id="PF22486">
    <property type="entry name" value="MATH_2"/>
    <property type="match status" value="1"/>
</dbReference>
<dbReference type="GO" id="GO:0005634">
    <property type="term" value="C:nucleus"/>
    <property type="evidence" value="ECO:0007669"/>
    <property type="project" value="UniProtKB-SubCell"/>
</dbReference>
<dbReference type="InterPro" id="IPR029346">
    <property type="entry name" value="USP_C"/>
</dbReference>
<dbReference type="GO" id="GO:0140492">
    <property type="term" value="F:metal-dependent deubiquitinase activity"/>
    <property type="evidence" value="ECO:0007669"/>
    <property type="project" value="UniProtKB-ARBA"/>
</dbReference>
<dbReference type="InterPro" id="IPR018200">
    <property type="entry name" value="USP_CS"/>
</dbReference>
<dbReference type="Pfam" id="PF12436">
    <property type="entry name" value="USP7_ICP0_bdg"/>
    <property type="match status" value="1"/>
</dbReference>
<evidence type="ECO:0000256" key="3">
    <source>
        <dbReference type="ARBA" id="ARBA00009085"/>
    </source>
</evidence>